<accession>A0A1I4XGE3</accession>
<keyword evidence="2" id="KW-1185">Reference proteome</keyword>
<dbReference type="RefSeq" id="WP_139227073.1">
    <property type="nucleotide sequence ID" value="NZ_FOUR01000006.1"/>
</dbReference>
<dbReference type="EMBL" id="FOUR01000006">
    <property type="protein sequence ID" value="SFN24606.1"/>
    <property type="molecule type" value="Genomic_DNA"/>
</dbReference>
<protein>
    <submittedName>
        <fullName evidence="1">Uncharacterized protein</fullName>
    </submittedName>
</protein>
<organism evidence="1 2">
    <name type="scientific">Marinobacter pelagius</name>
    <dbReference type="NCBI Taxonomy" id="379482"/>
    <lineage>
        <taxon>Bacteria</taxon>
        <taxon>Pseudomonadati</taxon>
        <taxon>Pseudomonadota</taxon>
        <taxon>Gammaproteobacteria</taxon>
        <taxon>Pseudomonadales</taxon>
        <taxon>Marinobacteraceae</taxon>
        <taxon>Marinobacter</taxon>
    </lineage>
</organism>
<reference evidence="2" key="1">
    <citation type="submission" date="2016-10" db="EMBL/GenBank/DDBJ databases">
        <authorList>
            <person name="Varghese N."/>
            <person name="Submissions S."/>
        </authorList>
    </citation>
    <scope>NUCLEOTIDE SEQUENCE [LARGE SCALE GENOMIC DNA]</scope>
    <source>
        <strain evidence="2">CGMCC 1.6775</strain>
    </source>
</reference>
<dbReference type="AlphaFoldDB" id="A0A1I4XGE3"/>
<evidence type="ECO:0000313" key="2">
    <source>
        <dbReference type="Proteomes" id="UP000199339"/>
    </source>
</evidence>
<dbReference type="OrthoDB" id="6367994at2"/>
<name>A0A1I4XGE3_9GAMM</name>
<proteinExistence type="predicted"/>
<dbReference type="Proteomes" id="UP000199339">
    <property type="component" value="Unassembled WGS sequence"/>
</dbReference>
<evidence type="ECO:0000313" key="1">
    <source>
        <dbReference type="EMBL" id="SFN24606.1"/>
    </source>
</evidence>
<sequence>MTDQVLDSIQVFGVGYELVAEDPGVFSPWDYGIEPHSICSSNWSGYVAGFEVRDRRLYLSSLSVGWAPPKRITGRDPAENDPLGLDQYQPQTLPELNGVAPKPISGSYMLYTGVGMPLDYTGRLIGSGDYPDSLEGLMEFVFESGVLIEVIERSQDALGNSS</sequence>
<gene>
    <name evidence="1" type="ORF">SAMN04487961_2562</name>
</gene>